<dbReference type="PANTHER" id="PTHR44051">
    <property type="entry name" value="GLUTATHIONE S-TRANSFERASE-RELATED"/>
    <property type="match status" value="1"/>
</dbReference>
<dbReference type="Pfam" id="PF13410">
    <property type="entry name" value="GST_C_2"/>
    <property type="match status" value="1"/>
</dbReference>
<feature type="domain" description="GST N-terminal" evidence="1">
    <location>
        <begin position="1"/>
        <end position="81"/>
    </location>
</feature>
<dbReference type="AlphaFoldDB" id="A0A211ZNL5"/>
<comment type="caution">
    <text evidence="3">The sequence shown here is derived from an EMBL/GenBank/DDBJ whole genome shotgun (WGS) entry which is preliminary data.</text>
</comment>
<dbReference type="PROSITE" id="PS50404">
    <property type="entry name" value="GST_NTER"/>
    <property type="match status" value="1"/>
</dbReference>
<evidence type="ECO:0000259" key="1">
    <source>
        <dbReference type="PROSITE" id="PS50404"/>
    </source>
</evidence>
<dbReference type="OrthoDB" id="7583243at2"/>
<evidence type="ECO:0000259" key="2">
    <source>
        <dbReference type="PROSITE" id="PS50405"/>
    </source>
</evidence>
<dbReference type="PANTHER" id="PTHR44051:SF8">
    <property type="entry name" value="GLUTATHIONE S-TRANSFERASE GSTA"/>
    <property type="match status" value="1"/>
</dbReference>
<evidence type="ECO:0000313" key="3">
    <source>
        <dbReference type="EMBL" id="OWJ66776.1"/>
    </source>
</evidence>
<reference evidence="4" key="1">
    <citation type="submission" date="2017-05" db="EMBL/GenBank/DDBJ databases">
        <authorList>
            <person name="Macchi M."/>
            <person name="Festa S."/>
            <person name="Coppotelli B.M."/>
            <person name="Morelli I.S."/>
        </authorList>
    </citation>
    <scope>NUCLEOTIDE SEQUENCE [LARGE SCALE GENOMIC DNA]</scope>
    <source>
        <strain evidence="4">I</strain>
    </source>
</reference>
<evidence type="ECO:0000313" key="4">
    <source>
        <dbReference type="Proteomes" id="UP000196655"/>
    </source>
</evidence>
<feature type="domain" description="GST C-terminal" evidence="2">
    <location>
        <begin position="87"/>
        <end position="204"/>
    </location>
</feature>
<keyword evidence="4" id="KW-1185">Reference proteome</keyword>
<organism evidence="3 4">
    <name type="scientific">Inquilinus limosus</name>
    <dbReference type="NCBI Taxonomy" id="171674"/>
    <lineage>
        <taxon>Bacteria</taxon>
        <taxon>Pseudomonadati</taxon>
        <taxon>Pseudomonadota</taxon>
        <taxon>Alphaproteobacteria</taxon>
        <taxon>Rhodospirillales</taxon>
        <taxon>Rhodospirillaceae</taxon>
        <taxon>Inquilinus</taxon>
    </lineage>
</organism>
<dbReference type="PROSITE" id="PS50405">
    <property type="entry name" value="GST_CTER"/>
    <property type="match status" value="1"/>
</dbReference>
<dbReference type="SFLD" id="SFLDS00019">
    <property type="entry name" value="Glutathione_Transferase_(cytos"/>
    <property type="match status" value="1"/>
</dbReference>
<dbReference type="RefSeq" id="WP_088151390.1">
    <property type="nucleotide sequence ID" value="NZ_NHON01000019.1"/>
</dbReference>
<dbReference type="CDD" id="cd03057">
    <property type="entry name" value="GST_N_Beta"/>
    <property type="match status" value="1"/>
</dbReference>
<dbReference type="InterPro" id="IPR004045">
    <property type="entry name" value="Glutathione_S-Trfase_N"/>
</dbReference>
<gene>
    <name evidence="3" type="ORF">BWR60_12675</name>
</gene>
<dbReference type="EMBL" id="NHON01000019">
    <property type="protein sequence ID" value="OWJ66776.1"/>
    <property type="molecule type" value="Genomic_DNA"/>
</dbReference>
<accession>A0A211ZNL5</accession>
<protein>
    <recommendedName>
        <fullName evidence="5">Glutathione S-transferase</fullName>
    </recommendedName>
</protein>
<dbReference type="Proteomes" id="UP000196655">
    <property type="component" value="Unassembled WGS sequence"/>
</dbReference>
<dbReference type="Gene3D" id="3.40.30.10">
    <property type="entry name" value="Glutaredoxin"/>
    <property type="match status" value="1"/>
</dbReference>
<dbReference type="InterPro" id="IPR040079">
    <property type="entry name" value="Glutathione_S-Trfase"/>
</dbReference>
<dbReference type="STRING" id="1122125.GCA_000423185_01466"/>
<sequence>MYRLYWNRDTGAFAPDLVLQLAGAPCERIRVDHKIGAHRDPDYLRLNPMGEIPTLVLPDGTVLTESAAMILHLVDAHPAAGLAPPPGSAERARFDRWLVFMAVNLYGAVLRQAYPERFTADPAAAPGVREAADRAVDRYWALIADALMPGPYLLGEQRSAADLYLLMLLSWYDFREEMTPLSRIWDTLLADPVVAEAWGRYFSA</sequence>
<dbReference type="Gene3D" id="1.20.1050.10">
    <property type="match status" value="1"/>
</dbReference>
<dbReference type="Pfam" id="PF13409">
    <property type="entry name" value="GST_N_2"/>
    <property type="match status" value="1"/>
</dbReference>
<dbReference type="InterPro" id="IPR010987">
    <property type="entry name" value="Glutathione-S-Trfase_C-like"/>
</dbReference>
<dbReference type="SFLD" id="SFLDG00358">
    <property type="entry name" value="Main_(cytGST)"/>
    <property type="match status" value="1"/>
</dbReference>
<dbReference type="InterPro" id="IPR036282">
    <property type="entry name" value="Glutathione-S-Trfase_C_sf"/>
</dbReference>
<dbReference type="SUPFAM" id="SSF52833">
    <property type="entry name" value="Thioredoxin-like"/>
    <property type="match status" value="1"/>
</dbReference>
<evidence type="ECO:0008006" key="5">
    <source>
        <dbReference type="Google" id="ProtNLM"/>
    </source>
</evidence>
<dbReference type="InterPro" id="IPR036249">
    <property type="entry name" value="Thioredoxin-like_sf"/>
</dbReference>
<dbReference type="SUPFAM" id="SSF47616">
    <property type="entry name" value="GST C-terminal domain-like"/>
    <property type="match status" value="1"/>
</dbReference>
<name>A0A211ZNL5_9PROT</name>
<proteinExistence type="predicted"/>